<reference evidence="2 3" key="1">
    <citation type="journal article" date="2010" name="J. Bacteriol.">
        <title>Genome sequence of Lentisphaera araneosa HTCC2155T, the type species of the order Lentisphaerales in the phylum Lentisphaerae.</title>
        <authorList>
            <person name="Thrash J.C."/>
            <person name="Cho J.C."/>
            <person name="Vergin K.L."/>
            <person name="Morris R.M."/>
            <person name="Giovannoni S.J."/>
        </authorList>
    </citation>
    <scope>NUCLEOTIDE SEQUENCE [LARGE SCALE GENOMIC DNA]</scope>
    <source>
        <strain evidence="2 3">HTCC2155</strain>
    </source>
</reference>
<feature type="transmembrane region" description="Helical" evidence="1">
    <location>
        <begin position="105"/>
        <end position="124"/>
    </location>
</feature>
<comment type="caution">
    <text evidence="2">The sequence shown here is derived from an EMBL/GenBank/DDBJ whole genome shotgun (WGS) entry which is preliminary data.</text>
</comment>
<dbReference type="Proteomes" id="UP000004947">
    <property type="component" value="Unassembled WGS sequence"/>
</dbReference>
<accession>A6DQG4</accession>
<evidence type="ECO:0000313" key="2">
    <source>
        <dbReference type="EMBL" id="EDM26045.1"/>
    </source>
</evidence>
<protein>
    <submittedName>
        <fullName evidence="2">Uncharacterized protein</fullName>
    </submittedName>
</protein>
<keyword evidence="1" id="KW-0812">Transmembrane</keyword>
<feature type="transmembrane region" description="Helical" evidence="1">
    <location>
        <begin position="198"/>
        <end position="215"/>
    </location>
</feature>
<proteinExistence type="predicted"/>
<feature type="transmembrane region" description="Helical" evidence="1">
    <location>
        <begin position="166"/>
        <end position="186"/>
    </location>
</feature>
<dbReference type="AlphaFoldDB" id="A6DQG4"/>
<dbReference type="EMBL" id="ABCK01000020">
    <property type="protein sequence ID" value="EDM26045.1"/>
    <property type="molecule type" value="Genomic_DNA"/>
</dbReference>
<feature type="transmembrane region" description="Helical" evidence="1">
    <location>
        <begin position="136"/>
        <end position="154"/>
    </location>
</feature>
<feature type="transmembrane region" description="Helical" evidence="1">
    <location>
        <begin position="341"/>
        <end position="362"/>
    </location>
</feature>
<organism evidence="2 3">
    <name type="scientific">Lentisphaera araneosa HTCC2155</name>
    <dbReference type="NCBI Taxonomy" id="313628"/>
    <lineage>
        <taxon>Bacteria</taxon>
        <taxon>Pseudomonadati</taxon>
        <taxon>Lentisphaerota</taxon>
        <taxon>Lentisphaeria</taxon>
        <taxon>Lentisphaerales</taxon>
        <taxon>Lentisphaeraceae</taxon>
        <taxon>Lentisphaera</taxon>
    </lineage>
</organism>
<feature type="transmembrane region" description="Helical" evidence="1">
    <location>
        <begin position="36"/>
        <end position="52"/>
    </location>
</feature>
<keyword evidence="1" id="KW-0472">Membrane</keyword>
<gene>
    <name evidence="2" type="ORF">LNTAR_04326</name>
</gene>
<feature type="transmembrane region" description="Helical" evidence="1">
    <location>
        <begin position="7"/>
        <end position="24"/>
    </location>
</feature>
<sequence>MNALIILFCRFLSPLFNFILLFVLDNLSNATVQKDVVATQYLFFLLTGWYGLSNRQKLVQEIRAKQISSFPLIHMAVITLIISIILLIFRESNFIKSDLLSSSKLYYIILLNSIFYIVNTVAYAYYWSLNKLQISYLYESSFVFFLIISTLLNIDNFYGIINTFTIFYGSFTLILLCKLSYSIYVLKLKIKKDSLMSWVNGILISIISYAEFFVIDNLTGVEVIQLRYALLFTMIIITILSVNRQKKIATNNLNINPKEIYYSILGLIFLVLCSLKSNFLYDSLLFFFISLVVQVRLSNITYILYKSNKAVYAPFVSFITVSFLLMYIYNCDFISTRDVFWLKFYITTINVLLYAKVFYFVIRKKEKTV</sequence>
<keyword evidence="1" id="KW-1133">Transmembrane helix</keyword>
<feature type="transmembrane region" description="Helical" evidence="1">
    <location>
        <begin position="72"/>
        <end position="89"/>
    </location>
</feature>
<feature type="transmembrane region" description="Helical" evidence="1">
    <location>
        <begin position="285"/>
        <end position="304"/>
    </location>
</feature>
<name>A6DQG4_9BACT</name>
<evidence type="ECO:0000313" key="3">
    <source>
        <dbReference type="Proteomes" id="UP000004947"/>
    </source>
</evidence>
<feature type="transmembrane region" description="Helical" evidence="1">
    <location>
        <begin position="221"/>
        <end position="240"/>
    </location>
</feature>
<keyword evidence="3" id="KW-1185">Reference proteome</keyword>
<evidence type="ECO:0000256" key="1">
    <source>
        <dbReference type="SAM" id="Phobius"/>
    </source>
</evidence>
<feature type="transmembrane region" description="Helical" evidence="1">
    <location>
        <begin position="260"/>
        <end position="279"/>
    </location>
</feature>
<dbReference type="STRING" id="313628.LNTAR_04326"/>
<feature type="transmembrane region" description="Helical" evidence="1">
    <location>
        <begin position="311"/>
        <end position="329"/>
    </location>
</feature>